<feature type="signal peptide" evidence="1">
    <location>
        <begin position="1"/>
        <end position="18"/>
    </location>
</feature>
<dbReference type="InterPro" id="IPR019847">
    <property type="entry name" value="Gliding_motility_assoc_GldN"/>
</dbReference>
<sequence length="336" mass="39608">MKNLLLSTLLIFSLSTFAQINGGPINSRTETGVIDGVYLKSNIPTKRLIPYPYIREADAIWSKRVWRAIDLREKINRPLYYPLDEITPPDPLTGEVQWIRNDNRWSLWTIIRQHILSGDLTVYSDYNPIRTSVHDGDKFKYPVLPEQGKNFATDPDYKEEVTAYLATLGEIPLDPLLNQYREDSIGVNGQPVYPPRDTLWYTSKDIIQYRLKEDWIFDKQRSVLDVRILGIAPVVHNIDINNGNSISGTKTLFWLYFPTDCRYVFNNYFVYNENNGSRWMSFDDYFMKRRFSSFIYKEENVYDRSVEKYRVGVDALMESQRITEEIRNIEHDVWSY</sequence>
<reference evidence="2 3" key="1">
    <citation type="submission" date="2019-02" db="EMBL/GenBank/DDBJ databases">
        <title>Genome sequence of the sea-ice species Brumimicrobium glaciale.</title>
        <authorList>
            <person name="Bowman J.P."/>
        </authorList>
    </citation>
    <scope>NUCLEOTIDE SEQUENCE [LARGE SCALE GENOMIC DNA]</scope>
    <source>
        <strain evidence="2 3">IC156</strain>
    </source>
</reference>
<dbReference type="AlphaFoldDB" id="A0A4Q4KIE4"/>
<keyword evidence="1" id="KW-0732">Signal</keyword>
<dbReference type="OrthoDB" id="1141916at2"/>
<dbReference type="Pfam" id="PF19841">
    <property type="entry name" value="GldN"/>
    <property type="match status" value="1"/>
</dbReference>
<dbReference type="EMBL" id="SETE01000005">
    <property type="protein sequence ID" value="RYM32935.1"/>
    <property type="molecule type" value="Genomic_DNA"/>
</dbReference>
<name>A0A4Q4KIE4_9FLAO</name>
<gene>
    <name evidence="2" type="primary">gldN</name>
    <name evidence="2" type="ORF">ERX46_12840</name>
</gene>
<feature type="chain" id="PRO_5020776027" evidence="1">
    <location>
        <begin position="19"/>
        <end position="336"/>
    </location>
</feature>
<protein>
    <submittedName>
        <fullName evidence="2">Gliding motility protein GldN</fullName>
    </submittedName>
</protein>
<proteinExistence type="predicted"/>
<accession>A0A4Q4KIE4</accession>
<dbReference type="Proteomes" id="UP000293952">
    <property type="component" value="Unassembled WGS sequence"/>
</dbReference>
<evidence type="ECO:0000313" key="3">
    <source>
        <dbReference type="Proteomes" id="UP000293952"/>
    </source>
</evidence>
<organism evidence="2 3">
    <name type="scientific">Brumimicrobium glaciale</name>
    <dbReference type="NCBI Taxonomy" id="200475"/>
    <lineage>
        <taxon>Bacteria</taxon>
        <taxon>Pseudomonadati</taxon>
        <taxon>Bacteroidota</taxon>
        <taxon>Flavobacteriia</taxon>
        <taxon>Flavobacteriales</taxon>
        <taxon>Crocinitomicaceae</taxon>
        <taxon>Brumimicrobium</taxon>
    </lineage>
</organism>
<evidence type="ECO:0000256" key="1">
    <source>
        <dbReference type="SAM" id="SignalP"/>
    </source>
</evidence>
<evidence type="ECO:0000313" key="2">
    <source>
        <dbReference type="EMBL" id="RYM32935.1"/>
    </source>
</evidence>
<dbReference type="NCBIfam" id="TIGR03523">
    <property type="entry name" value="GldN"/>
    <property type="match status" value="1"/>
</dbReference>
<keyword evidence="3" id="KW-1185">Reference proteome</keyword>
<comment type="caution">
    <text evidence="2">The sequence shown here is derived from an EMBL/GenBank/DDBJ whole genome shotgun (WGS) entry which is preliminary data.</text>
</comment>
<dbReference type="RefSeq" id="WP_130094272.1">
    <property type="nucleotide sequence ID" value="NZ_SETE01000005.1"/>
</dbReference>